<dbReference type="InterPro" id="IPR013154">
    <property type="entry name" value="ADH-like_N"/>
</dbReference>
<feature type="domain" description="Enoyl reductase (ER)" evidence="2">
    <location>
        <begin position="4"/>
        <end position="377"/>
    </location>
</feature>
<organism evidence="3 4">
    <name type="scientific">Nocardia terrae</name>
    <dbReference type="NCBI Taxonomy" id="2675851"/>
    <lineage>
        <taxon>Bacteria</taxon>
        <taxon>Bacillati</taxon>
        <taxon>Actinomycetota</taxon>
        <taxon>Actinomycetes</taxon>
        <taxon>Mycobacteriales</taxon>
        <taxon>Nocardiaceae</taxon>
        <taxon>Nocardia</taxon>
    </lineage>
</organism>
<dbReference type="SUPFAM" id="SSF50129">
    <property type="entry name" value="GroES-like"/>
    <property type="match status" value="1"/>
</dbReference>
<evidence type="ECO:0000259" key="2">
    <source>
        <dbReference type="SMART" id="SM00829"/>
    </source>
</evidence>
<keyword evidence="4" id="KW-1185">Reference proteome</keyword>
<dbReference type="Gene3D" id="3.40.50.720">
    <property type="entry name" value="NAD(P)-binding Rossmann-like Domain"/>
    <property type="match status" value="2"/>
</dbReference>
<dbReference type="InterPro" id="IPR013149">
    <property type="entry name" value="ADH-like_C"/>
</dbReference>
<dbReference type="Pfam" id="PF08240">
    <property type="entry name" value="ADH_N"/>
    <property type="match status" value="1"/>
</dbReference>
<proteinExistence type="predicted"/>
<dbReference type="RefSeq" id="WP_157389665.1">
    <property type="nucleotide sequence ID" value="NZ_WRPP01000004.1"/>
</dbReference>
<dbReference type="InterPro" id="IPR011032">
    <property type="entry name" value="GroES-like_sf"/>
</dbReference>
<sequence>MRAAVVSKGEFTVEDLPNLVPGPGQVLIDVTRCGICGSDLHARLHCDEMADLAAATGYDRFMRSDQRIVMGHEFTGEIVEYGPATRRRWKPGTPVVALPILRSRHQPELTGLSAEAPGGYAEQVVVQESMTFPVPNGLSPEHAALTEPMAVAWHAVRKSRITKGQTAFVIGCGPIGLAVIAMLKAAGVHTVIASDFSPRRRELAGRCGADVVVDPSVESPWAATPKKPRITGASDVLNLGFDAMERLRRIPNFPWWYLFRVMHSLDRGPSGPIVFECVGVPGIIDQILTAAPPLTRVMVVGVCMQQDAFHPATAINKEIELRFVLGYDPGEFRDTLHMIADGKVDPSPLITGTVGLFGIETAFTTLTSPDHHAKILIDPHSNRLTP</sequence>
<dbReference type="EMBL" id="WRPP01000004">
    <property type="protein sequence ID" value="MVU80141.1"/>
    <property type="molecule type" value="Genomic_DNA"/>
</dbReference>
<reference evidence="3 4" key="1">
    <citation type="submission" date="2019-12" db="EMBL/GenBank/DDBJ databases">
        <title>Nocardia sp. nov. ET3-3 isolated from soil.</title>
        <authorList>
            <person name="Kanchanasin P."/>
            <person name="Tanasupawat S."/>
            <person name="Yuki M."/>
            <person name="Kudo T."/>
        </authorList>
    </citation>
    <scope>NUCLEOTIDE SEQUENCE [LARGE SCALE GENOMIC DNA]</scope>
    <source>
        <strain evidence="3 4">ET3-3</strain>
    </source>
</reference>
<keyword evidence="1" id="KW-0560">Oxidoreductase</keyword>
<dbReference type="CDD" id="cd08262">
    <property type="entry name" value="Zn_ADH8"/>
    <property type="match status" value="1"/>
</dbReference>
<comment type="caution">
    <text evidence="3">The sequence shown here is derived from an EMBL/GenBank/DDBJ whole genome shotgun (WGS) entry which is preliminary data.</text>
</comment>
<dbReference type="SUPFAM" id="SSF51735">
    <property type="entry name" value="NAD(P)-binding Rossmann-fold domains"/>
    <property type="match status" value="1"/>
</dbReference>
<dbReference type="InterPro" id="IPR036291">
    <property type="entry name" value="NAD(P)-bd_dom_sf"/>
</dbReference>
<dbReference type="Gene3D" id="3.90.180.10">
    <property type="entry name" value="Medium-chain alcohol dehydrogenases, catalytic domain"/>
    <property type="match status" value="2"/>
</dbReference>
<evidence type="ECO:0000313" key="3">
    <source>
        <dbReference type="EMBL" id="MVU80141.1"/>
    </source>
</evidence>
<dbReference type="PANTHER" id="PTHR43189">
    <property type="entry name" value="ZINC-TYPE ALCOHOL DEHYDROGENASE-LIKE PROTEIN C1198.01-RELATED"/>
    <property type="match status" value="1"/>
</dbReference>
<dbReference type="Pfam" id="PF00107">
    <property type="entry name" value="ADH_zinc_N"/>
    <property type="match status" value="1"/>
</dbReference>
<dbReference type="SMART" id="SM00829">
    <property type="entry name" value="PKS_ER"/>
    <property type="match status" value="1"/>
</dbReference>
<name>A0A7K1V0T5_9NOCA</name>
<dbReference type="Proteomes" id="UP000466794">
    <property type="component" value="Unassembled WGS sequence"/>
</dbReference>
<gene>
    <name evidence="3" type="ORF">GPX89_23210</name>
</gene>
<evidence type="ECO:0000313" key="4">
    <source>
        <dbReference type="Proteomes" id="UP000466794"/>
    </source>
</evidence>
<accession>A0A7K1V0T5</accession>
<dbReference type="PANTHER" id="PTHR43189:SF1">
    <property type="entry name" value="ZINC-TYPE ALCOHOL DEHYDROGENASE-LIKE PROTEIN C1198.01"/>
    <property type="match status" value="1"/>
</dbReference>
<protein>
    <submittedName>
        <fullName evidence="3">Zinc-binding dehydrogenase</fullName>
    </submittedName>
</protein>
<dbReference type="GO" id="GO:0016491">
    <property type="term" value="F:oxidoreductase activity"/>
    <property type="evidence" value="ECO:0007669"/>
    <property type="project" value="UniProtKB-KW"/>
</dbReference>
<dbReference type="InterPro" id="IPR020843">
    <property type="entry name" value="ER"/>
</dbReference>
<evidence type="ECO:0000256" key="1">
    <source>
        <dbReference type="ARBA" id="ARBA00023002"/>
    </source>
</evidence>
<dbReference type="AlphaFoldDB" id="A0A7K1V0T5"/>